<name>A0ABN6WUR6_9BACT</name>
<accession>A0ABN6WUR6</accession>
<dbReference type="EMBL" id="AP027370">
    <property type="protein sequence ID" value="BDY11887.1"/>
    <property type="molecule type" value="Genomic_DNA"/>
</dbReference>
<dbReference type="InterPro" id="IPR006127">
    <property type="entry name" value="ZnuA-like"/>
</dbReference>
<evidence type="ECO:0000256" key="5">
    <source>
        <dbReference type="SAM" id="SignalP"/>
    </source>
</evidence>
<organism evidence="6 7">
    <name type="scientific">Hydrogenimonas cancrithermarum</name>
    <dbReference type="NCBI Taxonomy" id="2993563"/>
    <lineage>
        <taxon>Bacteria</taxon>
        <taxon>Pseudomonadati</taxon>
        <taxon>Campylobacterota</taxon>
        <taxon>Epsilonproteobacteria</taxon>
        <taxon>Campylobacterales</taxon>
        <taxon>Hydrogenimonadaceae</taxon>
        <taxon>Hydrogenimonas</taxon>
    </lineage>
</organism>
<dbReference type="PRINTS" id="PR00690">
    <property type="entry name" value="ADHESNFAMILY"/>
</dbReference>
<dbReference type="PANTHER" id="PTHR42953:SF2">
    <property type="entry name" value="ADHESION PROTEIN"/>
    <property type="match status" value="1"/>
</dbReference>
<feature type="signal peptide" evidence="5">
    <location>
        <begin position="1"/>
        <end position="17"/>
    </location>
</feature>
<reference evidence="6 7" key="1">
    <citation type="submission" date="2023-03" db="EMBL/GenBank/DDBJ databases">
        <title>Description of Hydrogenimonas sp. ISO32.</title>
        <authorList>
            <person name="Mino S."/>
            <person name="Fukazawa S."/>
            <person name="Sawabe T."/>
        </authorList>
    </citation>
    <scope>NUCLEOTIDE SEQUENCE [LARGE SCALE GENOMIC DNA]</scope>
    <source>
        <strain evidence="6 7">ISO32</strain>
    </source>
</reference>
<evidence type="ECO:0000256" key="4">
    <source>
        <dbReference type="RuleBase" id="RU003512"/>
    </source>
</evidence>
<dbReference type="InterPro" id="IPR050492">
    <property type="entry name" value="Bact_metal-bind_prot9"/>
</dbReference>
<gene>
    <name evidence="6" type="primary">scbA</name>
    <name evidence="6" type="ORF">HCR_01990</name>
</gene>
<keyword evidence="7" id="KW-1185">Reference proteome</keyword>
<dbReference type="RefSeq" id="WP_286337101.1">
    <property type="nucleotide sequence ID" value="NZ_AP027370.1"/>
</dbReference>
<evidence type="ECO:0000256" key="1">
    <source>
        <dbReference type="ARBA" id="ARBA00011028"/>
    </source>
</evidence>
<dbReference type="PANTHER" id="PTHR42953">
    <property type="entry name" value="HIGH-AFFINITY ZINC UPTAKE SYSTEM PROTEIN ZNUA-RELATED"/>
    <property type="match status" value="1"/>
</dbReference>
<keyword evidence="2 4" id="KW-0813">Transport</keyword>
<dbReference type="InterPro" id="IPR006129">
    <property type="entry name" value="AdhesinB"/>
</dbReference>
<evidence type="ECO:0000313" key="7">
    <source>
        <dbReference type="Proteomes" id="UP001321445"/>
    </source>
</evidence>
<sequence>MKKIFIALFAFTTLLSAKVNVVTTYPYLAETVKAVGGNLVRVKALASARMDPHFIVPKPSLIPLLSRADMLVMNGAGLEIGWLPPLLKRAHNPKIQPGSIGFVDASQVIDLLDKPAAVSRAYGDVHPEGNPHYALDPHNIVRIAKLVAYKLETIDPAHRSTYEANLEKFLERWNDFLKDFDMKMHRCKGMKVVQYHELYNYLLKRYGIVSVGTIEPLPGIAPSSKHTIELIRLIQKEGIGKILQDLYHERKTARFIVSKTGAEVVLLPHDVGAVNGADTLQTFYETIAKRLCR</sequence>
<comment type="similarity">
    <text evidence="1 4">Belongs to the bacterial solute-binding protein 9 family.</text>
</comment>
<dbReference type="Gene3D" id="3.40.50.1980">
    <property type="entry name" value="Nitrogenase molybdenum iron protein domain"/>
    <property type="match status" value="2"/>
</dbReference>
<dbReference type="Pfam" id="PF01297">
    <property type="entry name" value="ZnuA"/>
    <property type="match status" value="1"/>
</dbReference>
<evidence type="ECO:0000313" key="6">
    <source>
        <dbReference type="EMBL" id="BDY11887.1"/>
    </source>
</evidence>
<evidence type="ECO:0000256" key="3">
    <source>
        <dbReference type="ARBA" id="ARBA00022729"/>
    </source>
</evidence>
<evidence type="ECO:0000256" key="2">
    <source>
        <dbReference type="ARBA" id="ARBA00022448"/>
    </source>
</evidence>
<dbReference type="Proteomes" id="UP001321445">
    <property type="component" value="Chromosome"/>
</dbReference>
<feature type="chain" id="PRO_5046298992" evidence="5">
    <location>
        <begin position="18"/>
        <end position="293"/>
    </location>
</feature>
<dbReference type="PRINTS" id="PR00691">
    <property type="entry name" value="ADHESINB"/>
</dbReference>
<protein>
    <submittedName>
        <fullName evidence="6">Adhesin</fullName>
    </submittedName>
</protein>
<dbReference type="InterPro" id="IPR006128">
    <property type="entry name" value="Lipoprotein_PsaA-like"/>
</dbReference>
<keyword evidence="3 5" id="KW-0732">Signal</keyword>
<dbReference type="SUPFAM" id="SSF53807">
    <property type="entry name" value="Helical backbone' metal receptor"/>
    <property type="match status" value="1"/>
</dbReference>
<proteinExistence type="inferred from homology"/>